<proteinExistence type="predicted"/>
<dbReference type="Proteomes" id="UP001500133">
    <property type="component" value="Unassembled WGS sequence"/>
</dbReference>
<organism evidence="2 3">
    <name type="scientific">Halomonas cibimaris</name>
    <dbReference type="NCBI Taxonomy" id="657012"/>
    <lineage>
        <taxon>Bacteria</taxon>
        <taxon>Pseudomonadati</taxon>
        <taxon>Pseudomonadota</taxon>
        <taxon>Gammaproteobacteria</taxon>
        <taxon>Oceanospirillales</taxon>
        <taxon>Halomonadaceae</taxon>
        <taxon>Halomonas</taxon>
    </lineage>
</organism>
<evidence type="ECO:0000313" key="3">
    <source>
        <dbReference type="Proteomes" id="UP001500133"/>
    </source>
</evidence>
<dbReference type="PROSITE" id="PS51707">
    <property type="entry name" value="CYTH"/>
    <property type="match status" value="1"/>
</dbReference>
<feature type="domain" description="CYTH" evidence="1">
    <location>
        <begin position="13"/>
        <end position="211"/>
    </location>
</feature>
<comment type="caution">
    <text evidence="2">The sequence shown here is derived from an EMBL/GenBank/DDBJ whole genome shotgun (WGS) entry which is preliminary data.</text>
</comment>
<keyword evidence="3" id="KW-1185">Reference proteome</keyword>
<dbReference type="InterPro" id="IPR039013">
    <property type="entry name" value="YgiF"/>
</dbReference>
<dbReference type="EMBL" id="BAAAZT010000030">
    <property type="protein sequence ID" value="GAA3900344.1"/>
    <property type="molecule type" value="Genomic_DNA"/>
</dbReference>
<protein>
    <recommendedName>
        <fullName evidence="1">CYTH domain-containing protein</fullName>
    </recommendedName>
</protein>
<name>A0ABP7LJ29_9GAMM</name>
<dbReference type="SMART" id="SM01118">
    <property type="entry name" value="CYTH"/>
    <property type="match status" value="1"/>
</dbReference>
<dbReference type="Gene3D" id="2.40.320.10">
    <property type="entry name" value="Hypothetical Protein Pfu-838710-001"/>
    <property type="match status" value="1"/>
</dbReference>
<dbReference type="RefSeq" id="WP_344702622.1">
    <property type="nucleotide sequence ID" value="NZ_BAAAZT010000030.1"/>
</dbReference>
<evidence type="ECO:0000313" key="2">
    <source>
        <dbReference type="EMBL" id="GAA3900344.1"/>
    </source>
</evidence>
<reference evidence="3" key="1">
    <citation type="journal article" date="2019" name="Int. J. Syst. Evol. Microbiol.">
        <title>The Global Catalogue of Microorganisms (GCM) 10K type strain sequencing project: providing services to taxonomists for standard genome sequencing and annotation.</title>
        <authorList>
            <consortium name="The Broad Institute Genomics Platform"/>
            <consortium name="The Broad Institute Genome Sequencing Center for Infectious Disease"/>
            <person name="Wu L."/>
            <person name="Ma J."/>
        </authorList>
    </citation>
    <scope>NUCLEOTIDE SEQUENCE [LARGE SCALE GENOMIC DNA]</scope>
    <source>
        <strain evidence="3">JCM 16914</strain>
    </source>
</reference>
<sequence length="302" mass="32163">MSDSAPSFADVAPQEIELKLALTPEAADTLPCHPLLAAHAPAVQTLANTYYDTPEGTLAAARIALRLRRMDGVILQTLKTAGHGGGGLSTRSEWEWRVADDALDLAGLAALAPVQALGDAALSRLAPQLRTDFTRRRYEIRYRRSVIEVALDNGDIIAGKRRAPIRELELELKAGSPDALWALADTLAESAALRPSDSSKAARGNALGKARWPLPEAHTPAEHFHRALLALDAWHDSGRTTFLNAARHALAALAAASERLPQQQQPALTLCNGLGKDGQPDVAFGRAALILARGFARGAPLS</sequence>
<dbReference type="InterPro" id="IPR033469">
    <property type="entry name" value="CYTH-like_dom_sf"/>
</dbReference>
<dbReference type="PANTHER" id="PTHR39569">
    <property type="entry name" value="INORGANIC TRIPHOSPHATASE"/>
    <property type="match status" value="1"/>
</dbReference>
<dbReference type="InterPro" id="IPR023577">
    <property type="entry name" value="CYTH_domain"/>
</dbReference>
<dbReference type="CDD" id="cd07756">
    <property type="entry name" value="CYTH-like_Pase_CHAD"/>
    <property type="match status" value="1"/>
</dbReference>
<evidence type="ECO:0000259" key="1">
    <source>
        <dbReference type="PROSITE" id="PS51707"/>
    </source>
</evidence>
<dbReference type="Pfam" id="PF01928">
    <property type="entry name" value="CYTH"/>
    <property type="match status" value="1"/>
</dbReference>
<dbReference type="PANTHER" id="PTHR39569:SF1">
    <property type="entry name" value="INORGANIC TRIPHOSPHATASE"/>
    <property type="match status" value="1"/>
</dbReference>
<accession>A0ABP7LJ29</accession>
<gene>
    <name evidence="2" type="ORF">GCM10022228_08510</name>
</gene>
<dbReference type="SUPFAM" id="SSF55154">
    <property type="entry name" value="CYTH-like phosphatases"/>
    <property type="match status" value="1"/>
</dbReference>